<dbReference type="RefSeq" id="XP_024397650.1">
    <property type="nucleotide sequence ID" value="XM_024541882.2"/>
</dbReference>
<evidence type="ECO:0000259" key="14">
    <source>
        <dbReference type="PROSITE" id="PS50929"/>
    </source>
</evidence>
<dbReference type="CDD" id="cd18578">
    <property type="entry name" value="ABC_6TM_Pgp_ABCB1_D2_like"/>
    <property type="match status" value="1"/>
</dbReference>
<feature type="transmembrane region" description="Helical" evidence="12">
    <location>
        <begin position="881"/>
        <end position="903"/>
    </location>
</feature>
<dbReference type="CDD" id="cd03249">
    <property type="entry name" value="ABC_MTABC3_MDL1_MDL2"/>
    <property type="match status" value="2"/>
</dbReference>
<dbReference type="Pfam" id="PF00664">
    <property type="entry name" value="ABC_membrane"/>
    <property type="match status" value="2"/>
</dbReference>
<keyword evidence="17" id="KW-1185">Reference proteome</keyword>
<feature type="domain" description="ABC transmembrane type-1" evidence="14">
    <location>
        <begin position="837"/>
        <end position="1125"/>
    </location>
</feature>
<evidence type="ECO:0000313" key="16">
    <source>
        <dbReference type="EnsemblPlants" id="Pp3c2_13930V3.1"/>
    </source>
</evidence>
<evidence type="ECO:0000256" key="11">
    <source>
        <dbReference type="SAM" id="MobiDB-lite"/>
    </source>
</evidence>
<dbReference type="GO" id="GO:0042626">
    <property type="term" value="F:ATPase-coupled transmembrane transporter activity"/>
    <property type="evidence" value="ECO:0000318"/>
    <property type="project" value="GO_Central"/>
</dbReference>
<dbReference type="FunFam" id="3.40.50.300:FF:000240">
    <property type="entry name" value="ABC transporter B family member 20"/>
    <property type="match status" value="1"/>
</dbReference>
<reference evidence="16" key="3">
    <citation type="submission" date="2020-12" db="UniProtKB">
        <authorList>
            <consortium name="EnsemblPlants"/>
        </authorList>
    </citation>
    <scope>IDENTIFICATION</scope>
</reference>
<dbReference type="GO" id="GO:0055085">
    <property type="term" value="P:transmembrane transport"/>
    <property type="evidence" value="ECO:0000318"/>
    <property type="project" value="GO_Central"/>
</dbReference>
<evidence type="ECO:0000256" key="6">
    <source>
        <dbReference type="ARBA" id="ARBA00022741"/>
    </source>
</evidence>
<keyword evidence="5" id="KW-0677">Repeat</keyword>
<dbReference type="SUPFAM" id="SSF90123">
    <property type="entry name" value="ABC transporter transmembrane region"/>
    <property type="match status" value="2"/>
</dbReference>
<evidence type="ECO:0000313" key="15">
    <source>
        <dbReference type="EMBL" id="PNR59863.1"/>
    </source>
</evidence>
<dbReference type="InterPro" id="IPR003439">
    <property type="entry name" value="ABC_transporter-like_ATP-bd"/>
</dbReference>
<dbReference type="PANTHER" id="PTHR43394:SF11">
    <property type="entry name" value="ATP-BINDING CASSETTE TRANSPORTER"/>
    <property type="match status" value="1"/>
</dbReference>
<keyword evidence="4 12" id="KW-0812">Transmembrane</keyword>
<feature type="region of interest" description="Disordered" evidence="11">
    <location>
        <begin position="660"/>
        <end position="731"/>
    </location>
</feature>
<dbReference type="GO" id="GO:0005886">
    <property type="term" value="C:plasma membrane"/>
    <property type="evidence" value="ECO:0007669"/>
    <property type="project" value="UniProtKB-ARBA"/>
</dbReference>
<dbReference type="FunCoup" id="A0A2K1L1F9">
    <property type="interactions" value="959"/>
</dbReference>
<reference evidence="15 17" key="2">
    <citation type="journal article" date="2018" name="Plant J.">
        <title>The Physcomitrella patens chromosome-scale assembly reveals moss genome structure and evolution.</title>
        <authorList>
            <person name="Lang D."/>
            <person name="Ullrich K.K."/>
            <person name="Murat F."/>
            <person name="Fuchs J."/>
            <person name="Jenkins J."/>
            <person name="Haas F.B."/>
            <person name="Piednoel M."/>
            <person name="Gundlach H."/>
            <person name="Van Bel M."/>
            <person name="Meyberg R."/>
            <person name="Vives C."/>
            <person name="Morata J."/>
            <person name="Symeonidi A."/>
            <person name="Hiss M."/>
            <person name="Muchero W."/>
            <person name="Kamisugi Y."/>
            <person name="Saleh O."/>
            <person name="Blanc G."/>
            <person name="Decker E.L."/>
            <person name="van Gessel N."/>
            <person name="Grimwood J."/>
            <person name="Hayes R.D."/>
            <person name="Graham S.W."/>
            <person name="Gunter L.E."/>
            <person name="McDaniel S.F."/>
            <person name="Hoernstein S.N.W."/>
            <person name="Larsson A."/>
            <person name="Li F.W."/>
            <person name="Perroud P.F."/>
            <person name="Phillips J."/>
            <person name="Ranjan P."/>
            <person name="Rokshar D.S."/>
            <person name="Rothfels C.J."/>
            <person name="Schneider L."/>
            <person name="Shu S."/>
            <person name="Stevenson D.W."/>
            <person name="Thummler F."/>
            <person name="Tillich M."/>
            <person name="Villarreal Aguilar J.C."/>
            <person name="Widiez T."/>
            <person name="Wong G.K."/>
            <person name="Wymore A."/>
            <person name="Zhang Y."/>
            <person name="Zimmer A.D."/>
            <person name="Quatrano R.S."/>
            <person name="Mayer K.F.X."/>
            <person name="Goodstein D."/>
            <person name="Casacuberta J.M."/>
            <person name="Vandepoele K."/>
            <person name="Reski R."/>
            <person name="Cuming A.C."/>
            <person name="Tuskan G.A."/>
            <person name="Maumus F."/>
            <person name="Salse J."/>
            <person name="Schmutz J."/>
            <person name="Rensing S.A."/>
        </authorList>
    </citation>
    <scope>NUCLEOTIDE SEQUENCE [LARGE SCALE GENOMIC DNA]</scope>
    <source>
        <strain evidence="16 17">cv. Gransden 2004</strain>
    </source>
</reference>
<feature type="transmembrane region" description="Helical" evidence="12">
    <location>
        <begin position="355"/>
        <end position="372"/>
    </location>
</feature>
<keyword evidence="10" id="KW-0325">Glycoprotein</keyword>
<dbReference type="FunFam" id="1.20.1560.10:FF:000439">
    <property type="entry name" value="ATP-binding cassette transporter, subfamily B, member 21, group MDR/PGP protein PpABCB21"/>
    <property type="match status" value="1"/>
</dbReference>
<dbReference type="EnsemblPlants" id="Pp3c2_13930V3.3">
    <property type="protein sequence ID" value="Pp3c2_13930V3.3"/>
    <property type="gene ID" value="Pp3c2_13930"/>
</dbReference>
<dbReference type="InterPro" id="IPR039421">
    <property type="entry name" value="Type_1_exporter"/>
</dbReference>
<dbReference type="Gramene" id="Pp3c2_13930V3.3">
    <property type="protein sequence ID" value="Pp3c2_13930V3.3"/>
    <property type="gene ID" value="Pp3c2_13930"/>
</dbReference>
<dbReference type="SMART" id="SM00382">
    <property type="entry name" value="AAA"/>
    <property type="match status" value="2"/>
</dbReference>
<dbReference type="EMBL" id="ABEU02000002">
    <property type="protein sequence ID" value="PNR59863.1"/>
    <property type="molecule type" value="Genomic_DNA"/>
</dbReference>
<evidence type="ECO:0000256" key="5">
    <source>
        <dbReference type="ARBA" id="ARBA00022737"/>
    </source>
</evidence>
<evidence type="ECO:0000256" key="1">
    <source>
        <dbReference type="ARBA" id="ARBA00004141"/>
    </source>
</evidence>
<evidence type="ECO:0000256" key="2">
    <source>
        <dbReference type="ARBA" id="ARBA00007577"/>
    </source>
</evidence>
<organism evidence="15">
    <name type="scientific">Physcomitrium patens</name>
    <name type="common">Spreading-leaved earth moss</name>
    <name type="synonym">Physcomitrella patens</name>
    <dbReference type="NCBI Taxonomy" id="3218"/>
    <lineage>
        <taxon>Eukaryota</taxon>
        <taxon>Viridiplantae</taxon>
        <taxon>Streptophyta</taxon>
        <taxon>Embryophyta</taxon>
        <taxon>Bryophyta</taxon>
        <taxon>Bryophytina</taxon>
        <taxon>Bryopsida</taxon>
        <taxon>Funariidae</taxon>
        <taxon>Funariales</taxon>
        <taxon>Funariaceae</taxon>
        <taxon>Physcomitrium</taxon>
    </lineage>
</organism>
<feature type="transmembrane region" description="Helical" evidence="12">
    <location>
        <begin position="957"/>
        <end position="975"/>
    </location>
</feature>
<feature type="transmembrane region" description="Helical" evidence="12">
    <location>
        <begin position="80"/>
        <end position="103"/>
    </location>
</feature>
<evidence type="ECO:0000256" key="9">
    <source>
        <dbReference type="ARBA" id="ARBA00023136"/>
    </source>
</evidence>
<dbReference type="Gramene" id="Pp3c2_13930V3.2">
    <property type="protein sequence ID" value="Pp3c2_13930V3.2"/>
    <property type="gene ID" value="Pp3c2_13930"/>
</dbReference>
<dbReference type="GO" id="GO:0140359">
    <property type="term" value="F:ABC-type transporter activity"/>
    <property type="evidence" value="ECO:0007669"/>
    <property type="project" value="InterPro"/>
</dbReference>
<dbReference type="PANTHER" id="PTHR43394">
    <property type="entry name" value="ATP-DEPENDENT PERMEASE MDL1, MITOCHONDRIAL"/>
    <property type="match status" value="1"/>
</dbReference>
<dbReference type="GO" id="GO:0010329">
    <property type="term" value="F:auxin efflux transmembrane transporter activity"/>
    <property type="evidence" value="ECO:0007669"/>
    <property type="project" value="UniProtKB-ARBA"/>
</dbReference>
<keyword evidence="7" id="KW-0067">ATP-binding</keyword>
<dbReference type="Gramene" id="Pp3c2_13930V3.1">
    <property type="protein sequence ID" value="Pp3c2_13930V3.1"/>
    <property type="gene ID" value="Pp3c2_13930"/>
</dbReference>
<evidence type="ECO:0000256" key="10">
    <source>
        <dbReference type="ARBA" id="ARBA00023180"/>
    </source>
</evidence>
<feature type="transmembrane region" description="Helical" evidence="12">
    <location>
        <begin position="144"/>
        <end position="166"/>
    </location>
</feature>
<dbReference type="Gramene" id="Pp3c2_13930V3.4">
    <property type="protein sequence ID" value="Pp3c2_13930V3.4"/>
    <property type="gene ID" value="Pp3c2_13930"/>
</dbReference>
<reference evidence="15 17" key="1">
    <citation type="journal article" date="2008" name="Science">
        <title>The Physcomitrella genome reveals evolutionary insights into the conquest of land by plants.</title>
        <authorList>
            <person name="Rensing S."/>
            <person name="Lang D."/>
            <person name="Zimmer A."/>
            <person name="Terry A."/>
            <person name="Salamov A."/>
            <person name="Shapiro H."/>
            <person name="Nishiyama T."/>
            <person name="Perroud P.-F."/>
            <person name="Lindquist E."/>
            <person name="Kamisugi Y."/>
            <person name="Tanahashi T."/>
            <person name="Sakakibara K."/>
            <person name="Fujita T."/>
            <person name="Oishi K."/>
            <person name="Shin-I T."/>
            <person name="Kuroki Y."/>
            <person name="Toyoda A."/>
            <person name="Suzuki Y."/>
            <person name="Hashimoto A."/>
            <person name="Yamaguchi K."/>
            <person name="Sugano A."/>
            <person name="Kohara Y."/>
            <person name="Fujiyama A."/>
            <person name="Anterola A."/>
            <person name="Aoki S."/>
            <person name="Ashton N."/>
            <person name="Barbazuk W.B."/>
            <person name="Barker E."/>
            <person name="Bennetzen J."/>
            <person name="Bezanilla M."/>
            <person name="Blankenship R."/>
            <person name="Cho S.H."/>
            <person name="Dutcher S."/>
            <person name="Estelle M."/>
            <person name="Fawcett J.A."/>
            <person name="Gundlach H."/>
            <person name="Hanada K."/>
            <person name="Heyl A."/>
            <person name="Hicks K.A."/>
            <person name="Hugh J."/>
            <person name="Lohr M."/>
            <person name="Mayer K."/>
            <person name="Melkozernov A."/>
            <person name="Murata T."/>
            <person name="Nelson D."/>
            <person name="Pils B."/>
            <person name="Prigge M."/>
            <person name="Reiss B."/>
            <person name="Renner T."/>
            <person name="Rombauts S."/>
            <person name="Rushton P."/>
            <person name="Sanderfoot A."/>
            <person name="Schween G."/>
            <person name="Shiu S.-H."/>
            <person name="Stueber K."/>
            <person name="Theodoulou F.L."/>
            <person name="Tu H."/>
            <person name="Van de Peer Y."/>
            <person name="Verrier P.J."/>
            <person name="Waters E."/>
            <person name="Wood A."/>
            <person name="Yang L."/>
            <person name="Cove D."/>
            <person name="Cuming A."/>
            <person name="Hasebe M."/>
            <person name="Lucas S."/>
            <person name="Mishler D.B."/>
            <person name="Reski R."/>
            <person name="Grigoriev I."/>
            <person name="Quatrano R.S."/>
            <person name="Boore J.L."/>
        </authorList>
    </citation>
    <scope>NUCLEOTIDE SEQUENCE [LARGE SCALE GENOMIC DNA]</scope>
    <source>
        <strain evidence="16 17">cv. Gransden 2004</strain>
    </source>
</reference>
<keyword evidence="6" id="KW-0547">Nucleotide-binding</keyword>
<evidence type="ECO:0000256" key="7">
    <source>
        <dbReference type="ARBA" id="ARBA00022840"/>
    </source>
</evidence>
<feature type="transmembrane region" description="Helical" evidence="12">
    <location>
        <begin position="981"/>
        <end position="998"/>
    </location>
</feature>
<dbReference type="PROSITE" id="PS50929">
    <property type="entry name" value="ABC_TM1F"/>
    <property type="match status" value="2"/>
</dbReference>
<sequence length="1408" mass="155255">MNLSRTLFGMSPPHIQPLTPVSEVSEPPESPSPYPYLDGILEAREQVESLSVDDEQEAEDEPPPSVPFFRLFVYADPLDWTLMILGSVAAAVHGAALPAYLFILGKIISLFGEYQRDLDASLGSQLSPGVFQTLGDEILRHTLYIVYIAAAVLVASWMEVACWLYTGERQTSEIRSKGVQNLLKQDLVFFDNMAGNGAYVSQISNDILSVHSALSEKIGNYIHNMATCVASVIVGFVSCWQISLLTVATGPFIVAAGVVSNIALTRLAEHVHDSYSEAASIAEQALLHIRTVYAFANETVVKYAYANALQPTLQYGVQISLVQGLGLGFIYGIAICSCALQLWVGHYLIANGKDGGEIFVALFAIILSGIGLNQSATNYQVFEQGQIAAHRLFAAFISNPTASGSETEGELTLDVVQGNIELRNVYFSYPSRPDVPVLSGLYLSLPARKTLALAGSNGSGKSSIIALIERFYDPTLGEVLLDGENIKKLKVEWVRSQIGLVSQEPALFKGTIKENICYGREASEDEIEEAAKIAHAHTFISSLSEGYESQVGDSRVKLTEERKVKIAIARAVLKNPRILLLDEATGTLDAEAAQSVQNALDILMMGRSSIVIAHRLSSIRNADVIAVLDEGQLVEMGTHDELMSLDGAYIDLIRLQETAKQPRRAPPKLFVPPPPQDCISPNYSKPPSPRMVKSPSLKRQHCVRDRPDFIAAINSPPSTLTPPPVQISKENGNNNIEMQSLKPEQAAKRQDSFDNVYSESLSQINLQRQTSNSSRPESPVSPLLTDPEDERSHSKTFSRSPSQCKEYQTNEDESTGASVPSLWKLAKLSSPEWFCAFLGSLGAILFGSLNPLFAFLLVQIAEVYYYSSQTKLREDLSKWCSILVGLALATVLANFLQHFYFGIMGEKMTERVRRLMFSAMLRNDVGWFDKEENSPEVLSIRLGHDAAYVKATFSNRLSVFMQDIAAVFVALALALGLEWRFGLVALATIPLLVFASITQQMWNSGFSGDVRDAHKDARHILEEAVANMHTVMSFSGGMKILGLFHDELKTPLRRSLIRGQIYGCLYGAAQFFLFACSALVLYYCSVLIKGQEVSDFRDLLKAFLVFTFTTFILVEAFGLGPVIMRRRKSVAPVFSILERSSTMGTDEEGLKPPFIAGRIEFRHVEFRYPVRSEVPILTNFNLKVEAGQTVAIVGTAGSGKSTVLALLVRFYEPSSGRILLDGNDLKNFNLRWLRSHIGMVPQEPVLFSTSIRNNIIYGRHNATEAEIKEASRMANAHHFISSLPHGYDTIIGEQGIQLTSGQRLRIAIARTVLKNAPLLLIDEPTSSLEAESSKVVNEAIDQLIVGNRTTVVIAHRLAMLRRVDVVAMLHDGEVDDQGSHDELMNKCGLYARLMQPQFSRTLRQHRHS</sequence>
<feature type="transmembrane region" description="Helical" evidence="12">
    <location>
        <begin position="328"/>
        <end position="349"/>
    </location>
</feature>
<evidence type="ECO:0000313" key="17">
    <source>
        <dbReference type="Proteomes" id="UP000006727"/>
    </source>
</evidence>
<dbReference type="OrthoDB" id="6500128at2759"/>
<accession>A0A2K1L1F9</accession>
<dbReference type="Pfam" id="PF00005">
    <property type="entry name" value="ABC_tran"/>
    <property type="match status" value="2"/>
</dbReference>
<dbReference type="InterPro" id="IPR003593">
    <property type="entry name" value="AAA+_ATPase"/>
</dbReference>
<evidence type="ECO:0000256" key="3">
    <source>
        <dbReference type="ARBA" id="ARBA00022448"/>
    </source>
</evidence>
<dbReference type="Gene3D" id="1.20.1560.10">
    <property type="entry name" value="ABC transporter type 1, transmembrane domain"/>
    <property type="match status" value="2"/>
</dbReference>
<feature type="compositionally biased region" description="Polar residues" evidence="11">
    <location>
        <begin position="765"/>
        <end position="776"/>
    </location>
</feature>
<name>A0A2K1L1F9_PHYPA</name>
<evidence type="ECO:0000259" key="13">
    <source>
        <dbReference type="PROSITE" id="PS50893"/>
    </source>
</evidence>
<feature type="transmembrane region" description="Helical" evidence="12">
    <location>
        <begin position="833"/>
        <end position="861"/>
    </location>
</feature>
<keyword evidence="9 12" id="KW-0472">Membrane</keyword>
<dbReference type="KEGG" id="ppp:112292892"/>
<dbReference type="PaxDb" id="3218-PP1S30_121V6.1"/>
<dbReference type="InterPro" id="IPR036640">
    <property type="entry name" value="ABC1_TM_sf"/>
</dbReference>
<feature type="compositionally biased region" description="Polar residues" evidence="11">
    <location>
        <begin position="795"/>
        <end position="807"/>
    </location>
</feature>
<dbReference type="GeneID" id="112292892"/>
<comment type="subcellular location">
    <subcellularLocation>
        <location evidence="1">Membrane</location>
        <topology evidence="1">Multi-pass membrane protein</topology>
    </subcellularLocation>
</comment>
<dbReference type="EnsemblPlants" id="Pp3c2_13930V3.1">
    <property type="protein sequence ID" value="Pp3c2_13930V3.1"/>
    <property type="gene ID" value="Pp3c2_13930"/>
</dbReference>
<dbReference type="Proteomes" id="UP000006727">
    <property type="component" value="Chromosome 2"/>
</dbReference>
<dbReference type="FunFam" id="3.40.50.300:FF:001683">
    <property type="entry name" value="ABC transporter B family member 20"/>
    <property type="match status" value="1"/>
</dbReference>
<dbReference type="PROSITE" id="PS50893">
    <property type="entry name" value="ABC_TRANSPORTER_2"/>
    <property type="match status" value="2"/>
</dbReference>
<feature type="domain" description="ABC transporter" evidence="13">
    <location>
        <begin position="1159"/>
        <end position="1396"/>
    </location>
</feature>
<dbReference type="SUPFAM" id="SSF52540">
    <property type="entry name" value="P-loop containing nucleoside triphosphate hydrolases"/>
    <property type="match status" value="2"/>
</dbReference>
<evidence type="ECO:0000256" key="12">
    <source>
        <dbReference type="SAM" id="Phobius"/>
    </source>
</evidence>
<keyword evidence="3" id="KW-0813">Transport</keyword>
<dbReference type="EnsemblPlants" id="Pp3c2_13930V3.2">
    <property type="protein sequence ID" value="Pp3c2_13930V3.2"/>
    <property type="gene ID" value="Pp3c2_13930"/>
</dbReference>
<dbReference type="InterPro" id="IPR011527">
    <property type="entry name" value="ABC1_TM_dom"/>
</dbReference>
<protein>
    <submittedName>
        <fullName evidence="15 16">Uncharacterized protein</fullName>
    </submittedName>
</protein>
<dbReference type="FunFam" id="1.20.1560.10:FF:000009">
    <property type="entry name" value="ABC transporter B family member 1"/>
    <property type="match status" value="1"/>
</dbReference>
<dbReference type="Gene3D" id="3.40.50.300">
    <property type="entry name" value="P-loop containing nucleotide triphosphate hydrolases"/>
    <property type="match status" value="2"/>
</dbReference>
<keyword evidence="8 12" id="KW-1133">Transmembrane helix</keyword>
<dbReference type="GO" id="GO:0016020">
    <property type="term" value="C:membrane"/>
    <property type="evidence" value="ECO:0000318"/>
    <property type="project" value="GO_Central"/>
</dbReference>
<gene>
    <name evidence="16" type="primary">LOC112292892</name>
    <name evidence="15" type="ORF">PHYPA_002655</name>
</gene>
<evidence type="ECO:0000256" key="4">
    <source>
        <dbReference type="ARBA" id="ARBA00022692"/>
    </source>
</evidence>
<comment type="similarity">
    <text evidence="2">Belongs to the ABC transporter superfamily. ABCB family. Multidrug resistance exporter (TC 3.A.1.201) subfamily.</text>
</comment>
<dbReference type="GO" id="GO:0016887">
    <property type="term" value="F:ATP hydrolysis activity"/>
    <property type="evidence" value="ECO:0007669"/>
    <property type="project" value="InterPro"/>
</dbReference>
<dbReference type="InterPro" id="IPR027417">
    <property type="entry name" value="P-loop_NTPase"/>
</dbReference>
<feature type="transmembrane region" description="Helical" evidence="12">
    <location>
        <begin position="1061"/>
        <end position="1083"/>
    </location>
</feature>
<feature type="transmembrane region" description="Helical" evidence="12">
    <location>
        <begin position="1103"/>
        <end position="1124"/>
    </location>
</feature>
<dbReference type="CDD" id="cd18577">
    <property type="entry name" value="ABC_6TM_Pgp_ABCB1_D1_like"/>
    <property type="match status" value="1"/>
</dbReference>
<feature type="domain" description="ABC transporter" evidence="13">
    <location>
        <begin position="420"/>
        <end position="655"/>
    </location>
</feature>
<proteinExistence type="inferred from homology"/>
<dbReference type="GO" id="GO:0005524">
    <property type="term" value="F:ATP binding"/>
    <property type="evidence" value="ECO:0007669"/>
    <property type="project" value="UniProtKB-KW"/>
</dbReference>
<dbReference type="EnsemblPlants" id="Pp3c2_13930V3.4">
    <property type="protein sequence ID" value="Pp3c2_13930V3.4"/>
    <property type="gene ID" value="Pp3c2_13930"/>
</dbReference>
<evidence type="ECO:0000256" key="8">
    <source>
        <dbReference type="ARBA" id="ARBA00022989"/>
    </source>
</evidence>
<feature type="domain" description="ABC transmembrane type-1" evidence="14">
    <location>
        <begin position="84"/>
        <end position="384"/>
    </location>
</feature>
<feature type="region of interest" description="Disordered" evidence="11">
    <location>
        <begin position="14"/>
        <end position="35"/>
    </location>
</feature>
<feature type="region of interest" description="Disordered" evidence="11">
    <location>
        <begin position="765"/>
        <end position="815"/>
    </location>
</feature>